<feature type="domain" description="CzcB-like C-terminal circularly permuted SH3-like" evidence="7">
    <location>
        <begin position="385"/>
        <end position="441"/>
    </location>
</feature>
<feature type="compositionally biased region" description="Basic and acidic residues" evidence="4">
    <location>
        <begin position="454"/>
        <end position="472"/>
    </location>
</feature>
<comment type="similarity">
    <text evidence="1">Belongs to the membrane fusion protein (MFP) (TC 8.A.1) family.</text>
</comment>
<evidence type="ECO:0000313" key="8">
    <source>
        <dbReference type="EMBL" id="AOY78804.1"/>
    </source>
</evidence>
<dbReference type="InterPro" id="IPR058792">
    <property type="entry name" value="Beta-barrel_RND_2"/>
</dbReference>
<feature type="coiled-coil region" evidence="3">
    <location>
        <begin position="134"/>
        <end position="240"/>
    </location>
</feature>
<dbReference type="InterPro" id="IPR006143">
    <property type="entry name" value="RND_pump_MFP"/>
</dbReference>
<dbReference type="InterPro" id="IPR058647">
    <property type="entry name" value="BSH_CzcB-like"/>
</dbReference>
<dbReference type="Gene3D" id="2.40.30.170">
    <property type="match status" value="1"/>
</dbReference>
<dbReference type="Gene3D" id="2.40.50.100">
    <property type="match status" value="1"/>
</dbReference>
<dbReference type="PANTHER" id="PTHR30097">
    <property type="entry name" value="CATION EFFLUX SYSTEM PROTEIN CUSB"/>
    <property type="match status" value="1"/>
</dbReference>
<dbReference type="GO" id="GO:0022857">
    <property type="term" value="F:transmembrane transporter activity"/>
    <property type="evidence" value="ECO:0007669"/>
    <property type="project" value="InterPro"/>
</dbReference>
<evidence type="ECO:0000259" key="5">
    <source>
        <dbReference type="Pfam" id="PF25954"/>
    </source>
</evidence>
<dbReference type="SUPFAM" id="SSF111369">
    <property type="entry name" value="HlyD-like secretion proteins"/>
    <property type="match status" value="1"/>
</dbReference>
<dbReference type="EMBL" id="CP017708">
    <property type="protein sequence ID" value="AOY78804.1"/>
    <property type="molecule type" value="Genomic_DNA"/>
</dbReference>
<feature type="compositionally biased region" description="Polar residues" evidence="4">
    <location>
        <begin position="549"/>
        <end position="558"/>
    </location>
</feature>
<proteinExistence type="inferred from homology"/>
<feature type="domain" description="CusB-like beta-barrel" evidence="5">
    <location>
        <begin position="301"/>
        <end position="375"/>
    </location>
</feature>
<gene>
    <name evidence="8" type="ORF">BJP36_01735</name>
</gene>
<dbReference type="InterPro" id="IPR051909">
    <property type="entry name" value="MFP_Cation_Efflux"/>
</dbReference>
<dbReference type="PANTHER" id="PTHR30097:SF4">
    <property type="entry name" value="SLR6042 PROTEIN"/>
    <property type="match status" value="1"/>
</dbReference>
<dbReference type="AlphaFoldDB" id="A0A1D9FU56"/>
<dbReference type="NCBIfam" id="TIGR01730">
    <property type="entry name" value="RND_mfp"/>
    <property type="match status" value="1"/>
</dbReference>
<organism evidence="8 9">
    <name type="scientific">Moorena producens (strain JHB)</name>
    <dbReference type="NCBI Taxonomy" id="1454205"/>
    <lineage>
        <taxon>Bacteria</taxon>
        <taxon>Bacillati</taxon>
        <taxon>Cyanobacteriota</taxon>
        <taxon>Cyanophyceae</taxon>
        <taxon>Coleofasciculales</taxon>
        <taxon>Coleofasciculaceae</taxon>
        <taxon>Moorena</taxon>
    </lineage>
</organism>
<dbReference type="GO" id="GO:0015679">
    <property type="term" value="P:plasma membrane copper ion transport"/>
    <property type="evidence" value="ECO:0007669"/>
    <property type="project" value="TreeGrafter"/>
</dbReference>
<dbReference type="GO" id="GO:0060003">
    <property type="term" value="P:copper ion export"/>
    <property type="evidence" value="ECO:0007669"/>
    <property type="project" value="TreeGrafter"/>
</dbReference>
<keyword evidence="3" id="KW-0175">Coiled coil</keyword>
<accession>A0A1D9FU56</accession>
<dbReference type="Pfam" id="PF25975">
    <property type="entry name" value="CzcB_C"/>
    <property type="match status" value="1"/>
</dbReference>
<dbReference type="FunFam" id="2.40.30.170:FF:000010">
    <property type="entry name" value="Efflux RND transporter periplasmic adaptor subunit"/>
    <property type="match status" value="1"/>
</dbReference>
<dbReference type="PRINTS" id="PR01490">
    <property type="entry name" value="RTXTOXIND"/>
</dbReference>
<keyword evidence="2" id="KW-0813">Transport</keyword>
<sequence length="558" mass="60445">MHKTEKILASTFTFLLLIAIAPVAVFAHAGHGNEFQSGTEATSNPEGIKVDATTASQIGIKLQSVSRQFLDIGINTTGQIETQPNQQAQVTAPIPGTVAKLLVKPGQRVKKGQAVAVISSLELIELRVESLDRLTEAKATLGEAEANLELARENLERQRQIAAAEIDEAETQLAVAQEEYDKDLALAIEGALARRQMLESKTKLAEAKTLLKRAFSRREVLEAEAELKRAQTAVKAAKSRVQLSDTTYKTRLQQLSNSANEQGRVTVLAPISGTVAQWKVTLGESFEDAGGQLMTIVNNNQVWATANIYEKDLYKVKIGQKVRLEVSSLPNQTFTGQVTQIDPIVAGQTRVVPVRVRLDNPGGPLKPGMFAQLKILTDKTSVATLAIPQDALVDANGKQLVYVENGQNFYEPVELALGSTFGDLVEVKNGLFEGDQIVAEGGVMLYAQSLRGGSKADHHDHEHEHEQEEHNHQATSTNLNAASLPWWWVFPVGGVITAGAFMLGRRTASQPRPAPIEISDGLTNNSYHPTADVKENGQSNGDGYVDSAIPNSFANKQS</sequence>
<dbReference type="Proteomes" id="UP000176944">
    <property type="component" value="Chromosome"/>
</dbReference>
<dbReference type="GO" id="GO:0016020">
    <property type="term" value="C:membrane"/>
    <property type="evidence" value="ECO:0007669"/>
    <property type="project" value="InterPro"/>
</dbReference>
<dbReference type="Pfam" id="PF25973">
    <property type="entry name" value="BSH_CzcB"/>
    <property type="match status" value="1"/>
</dbReference>
<name>A0A1D9FU56_MOOP1</name>
<feature type="domain" description="CzcB-like barrel-sandwich hybrid" evidence="6">
    <location>
        <begin position="87"/>
        <end position="288"/>
    </location>
</feature>
<evidence type="ECO:0000256" key="3">
    <source>
        <dbReference type="SAM" id="Coils"/>
    </source>
</evidence>
<dbReference type="Gene3D" id="2.40.420.20">
    <property type="match status" value="1"/>
</dbReference>
<dbReference type="GO" id="GO:0030313">
    <property type="term" value="C:cell envelope"/>
    <property type="evidence" value="ECO:0007669"/>
    <property type="project" value="TreeGrafter"/>
</dbReference>
<feature type="region of interest" description="Disordered" evidence="4">
    <location>
        <begin position="450"/>
        <end position="475"/>
    </location>
</feature>
<dbReference type="CDD" id="cd06850">
    <property type="entry name" value="biotinyl_domain"/>
    <property type="match status" value="1"/>
</dbReference>
<dbReference type="Pfam" id="PF25954">
    <property type="entry name" value="Beta-barrel_RND_2"/>
    <property type="match status" value="1"/>
</dbReference>
<reference evidence="9" key="1">
    <citation type="submission" date="2016-10" db="EMBL/GenBank/DDBJ databases">
        <title>Comparative genomics uncovers the prolific and rare metabolic potential of the cyanobacterial genus Moorea.</title>
        <authorList>
            <person name="Leao T."/>
            <person name="Castelao G."/>
            <person name="Korobeynikov A."/>
            <person name="Monroe E.A."/>
            <person name="Podell S."/>
            <person name="Glukhov E."/>
            <person name="Allen E."/>
            <person name="Gerwick W.H."/>
            <person name="Gerwick L."/>
        </authorList>
    </citation>
    <scope>NUCLEOTIDE SEQUENCE [LARGE SCALE GENOMIC DNA]</scope>
    <source>
        <strain evidence="9">JHB</strain>
    </source>
</reference>
<evidence type="ECO:0000259" key="7">
    <source>
        <dbReference type="Pfam" id="PF25975"/>
    </source>
</evidence>
<evidence type="ECO:0000256" key="4">
    <source>
        <dbReference type="SAM" id="MobiDB-lite"/>
    </source>
</evidence>
<evidence type="ECO:0000256" key="1">
    <source>
        <dbReference type="ARBA" id="ARBA00009477"/>
    </source>
</evidence>
<protein>
    <submittedName>
        <fullName evidence="8">Efflux RND transporter periplasmic adaptor subunit</fullName>
    </submittedName>
</protein>
<evidence type="ECO:0000256" key="2">
    <source>
        <dbReference type="ARBA" id="ARBA00022448"/>
    </source>
</evidence>
<evidence type="ECO:0000259" key="6">
    <source>
        <dbReference type="Pfam" id="PF25973"/>
    </source>
</evidence>
<evidence type="ECO:0000313" key="9">
    <source>
        <dbReference type="Proteomes" id="UP000176944"/>
    </source>
</evidence>
<feature type="region of interest" description="Disordered" evidence="4">
    <location>
        <begin position="511"/>
        <end position="558"/>
    </location>
</feature>
<dbReference type="InterPro" id="IPR058649">
    <property type="entry name" value="CzcB_C"/>
</dbReference>